<reference evidence="2" key="1">
    <citation type="submission" date="2022-01" db="EMBL/GenBank/DDBJ databases">
        <authorList>
            <person name="King R."/>
        </authorList>
    </citation>
    <scope>NUCLEOTIDE SEQUENCE</scope>
</reference>
<organism evidence="2 3">
    <name type="scientific">Phyllotreta striolata</name>
    <name type="common">Striped flea beetle</name>
    <name type="synonym">Crioceris striolata</name>
    <dbReference type="NCBI Taxonomy" id="444603"/>
    <lineage>
        <taxon>Eukaryota</taxon>
        <taxon>Metazoa</taxon>
        <taxon>Ecdysozoa</taxon>
        <taxon>Arthropoda</taxon>
        <taxon>Hexapoda</taxon>
        <taxon>Insecta</taxon>
        <taxon>Pterygota</taxon>
        <taxon>Neoptera</taxon>
        <taxon>Endopterygota</taxon>
        <taxon>Coleoptera</taxon>
        <taxon>Polyphaga</taxon>
        <taxon>Cucujiformia</taxon>
        <taxon>Chrysomeloidea</taxon>
        <taxon>Chrysomelidae</taxon>
        <taxon>Galerucinae</taxon>
        <taxon>Alticini</taxon>
        <taxon>Phyllotreta</taxon>
    </lineage>
</organism>
<dbReference type="Proteomes" id="UP001153712">
    <property type="component" value="Chromosome 8"/>
</dbReference>
<evidence type="ECO:0000313" key="3">
    <source>
        <dbReference type="Proteomes" id="UP001153712"/>
    </source>
</evidence>
<keyword evidence="3" id="KW-1185">Reference proteome</keyword>
<dbReference type="OrthoDB" id="10028364at2759"/>
<evidence type="ECO:0000256" key="1">
    <source>
        <dbReference type="SAM" id="Phobius"/>
    </source>
</evidence>
<proteinExistence type="predicted"/>
<gene>
    <name evidence="2" type="ORF">PHYEVI_LOCUS10633</name>
</gene>
<keyword evidence="1" id="KW-0472">Membrane</keyword>
<evidence type="ECO:0000313" key="2">
    <source>
        <dbReference type="EMBL" id="CAG9864377.1"/>
    </source>
</evidence>
<feature type="transmembrane region" description="Helical" evidence="1">
    <location>
        <begin position="104"/>
        <end position="121"/>
    </location>
</feature>
<sequence>MSAQKHGVEYLKSYPGLLKITEQVLNLAILISGCATGFCFQTVIILVGCVYALITTAFFLIVNYRCIFRKSSFPWEWIECSNCTAVALILALGASVALSEMTRMFVVTGIIGYITAMVYVLETIDRFKLAVTPRARYVWTTPNVPNV</sequence>
<accession>A0A9N9TZK0</accession>
<evidence type="ECO:0008006" key="4">
    <source>
        <dbReference type="Google" id="ProtNLM"/>
    </source>
</evidence>
<dbReference type="AlphaFoldDB" id="A0A9N9TZK0"/>
<keyword evidence="1" id="KW-0812">Transmembrane</keyword>
<name>A0A9N9TZK0_PHYSR</name>
<keyword evidence="1" id="KW-1133">Transmembrane helix</keyword>
<protein>
    <recommendedName>
        <fullName evidence="4">MARVEL domain-containing protein</fullName>
    </recommendedName>
</protein>
<dbReference type="EMBL" id="OU900101">
    <property type="protein sequence ID" value="CAG9864377.1"/>
    <property type="molecule type" value="Genomic_DNA"/>
</dbReference>
<feature type="transmembrane region" description="Helical" evidence="1">
    <location>
        <begin position="50"/>
        <end position="68"/>
    </location>
</feature>
<feature type="transmembrane region" description="Helical" evidence="1">
    <location>
        <begin position="80"/>
        <end position="98"/>
    </location>
</feature>